<sequence>MKKDLSPEGCFKSLLQVSFLNHNEVLGEALPESAKGSRTFEKDRTRLHLLFSGLFERSFWRNLLEKDDSQKPLHLLSTIFLKIASQAP</sequence>
<proteinExistence type="predicted"/>
<name>A0A1U9KGX1_ACEAC</name>
<accession>A0A1U9KGX1</accession>
<dbReference type="EMBL" id="CP014692">
    <property type="protein sequence ID" value="AQS85053.1"/>
    <property type="molecule type" value="Genomic_DNA"/>
</dbReference>
<dbReference type="KEGG" id="aace:A0U92_09985"/>
<reference evidence="1 2" key="1">
    <citation type="submission" date="2016-03" db="EMBL/GenBank/DDBJ databases">
        <title>Acetic acid bacteria sequencing.</title>
        <authorList>
            <person name="Brandt J."/>
            <person name="Jakob F."/>
            <person name="Vogel R.F."/>
        </authorList>
    </citation>
    <scope>NUCLEOTIDE SEQUENCE [LARGE SCALE GENOMIC DNA]</scope>
    <source>
        <strain evidence="1 2">TMW2.1153</strain>
    </source>
</reference>
<keyword evidence="2" id="KW-1185">Reference proteome</keyword>
<dbReference type="Proteomes" id="UP000188937">
    <property type="component" value="Chromosome"/>
</dbReference>
<dbReference type="RefSeq" id="WP_077813096.1">
    <property type="nucleotide sequence ID" value="NZ_CP014692.1"/>
</dbReference>
<evidence type="ECO:0000313" key="2">
    <source>
        <dbReference type="Proteomes" id="UP000188937"/>
    </source>
</evidence>
<organism evidence="1 2">
    <name type="scientific">Acetobacter aceti</name>
    <dbReference type="NCBI Taxonomy" id="435"/>
    <lineage>
        <taxon>Bacteria</taxon>
        <taxon>Pseudomonadati</taxon>
        <taxon>Pseudomonadota</taxon>
        <taxon>Alphaproteobacteria</taxon>
        <taxon>Acetobacterales</taxon>
        <taxon>Acetobacteraceae</taxon>
        <taxon>Acetobacter</taxon>
        <taxon>Acetobacter subgen. Acetobacter</taxon>
    </lineage>
</organism>
<dbReference type="AlphaFoldDB" id="A0A1U9KGX1"/>
<gene>
    <name evidence="1" type="ORF">A0U92_09985</name>
</gene>
<evidence type="ECO:0000313" key="1">
    <source>
        <dbReference type="EMBL" id="AQS85053.1"/>
    </source>
</evidence>
<protein>
    <submittedName>
        <fullName evidence="1">Uncharacterized protein</fullName>
    </submittedName>
</protein>